<comment type="caution">
    <text evidence="1">The sequence shown here is derived from an EMBL/GenBank/DDBJ whole genome shotgun (WGS) entry which is preliminary data.</text>
</comment>
<dbReference type="OrthoDB" id="24822at2759"/>
<evidence type="ECO:0000313" key="1">
    <source>
        <dbReference type="EMBL" id="NXP52284.1"/>
    </source>
</evidence>
<evidence type="ECO:0000313" key="2">
    <source>
        <dbReference type="Proteomes" id="UP000590868"/>
    </source>
</evidence>
<reference evidence="1 2" key="1">
    <citation type="submission" date="2019-09" db="EMBL/GenBank/DDBJ databases">
        <title>Bird 10,000 Genomes (B10K) Project - Family phase.</title>
        <authorList>
            <person name="Zhang G."/>
        </authorList>
    </citation>
    <scope>NUCLEOTIDE SEQUENCE [LARGE SCALE GENOMIC DNA]</scope>
    <source>
        <strain evidence="1">B10K-DU-001-55</strain>
        <tissue evidence="1">Muscle</tissue>
    </source>
</reference>
<dbReference type="EMBL" id="VXBZ01008812">
    <property type="protein sequence ID" value="NXP52284.1"/>
    <property type="molecule type" value="Genomic_DNA"/>
</dbReference>
<dbReference type="SUPFAM" id="SSF48371">
    <property type="entry name" value="ARM repeat"/>
    <property type="match status" value="1"/>
</dbReference>
<feature type="non-terminal residue" evidence="1">
    <location>
        <position position="188"/>
    </location>
</feature>
<dbReference type="InterPro" id="IPR011989">
    <property type="entry name" value="ARM-like"/>
</dbReference>
<dbReference type="AlphaFoldDB" id="A0A7L2B3F0"/>
<dbReference type="Proteomes" id="UP000590868">
    <property type="component" value="Unassembled WGS sequence"/>
</dbReference>
<keyword evidence="1" id="KW-0808">Transferase</keyword>
<dbReference type="InterPro" id="IPR045906">
    <property type="entry name" value="ULK4"/>
</dbReference>
<gene>
    <name evidence="1" type="primary">Ulk4_0</name>
    <name evidence="1" type="ORF">HELFUL_R06273</name>
</gene>
<name>A0A7L2B3F0_9GRUI</name>
<organism evidence="1 2">
    <name type="scientific">Heliornis fulica</name>
    <name type="common">sungrebe</name>
    <dbReference type="NCBI Taxonomy" id="54369"/>
    <lineage>
        <taxon>Eukaryota</taxon>
        <taxon>Metazoa</taxon>
        <taxon>Chordata</taxon>
        <taxon>Craniata</taxon>
        <taxon>Vertebrata</taxon>
        <taxon>Euteleostomi</taxon>
        <taxon>Archelosauria</taxon>
        <taxon>Archosauria</taxon>
        <taxon>Dinosauria</taxon>
        <taxon>Saurischia</taxon>
        <taxon>Theropoda</taxon>
        <taxon>Coelurosauria</taxon>
        <taxon>Aves</taxon>
        <taxon>Neognathae</taxon>
        <taxon>Neoaves</taxon>
        <taxon>Gruiformes</taxon>
        <taxon>Heliornithidae</taxon>
        <taxon>Heliornis</taxon>
    </lineage>
</organism>
<proteinExistence type="predicted"/>
<dbReference type="InterPro" id="IPR016024">
    <property type="entry name" value="ARM-type_fold"/>
</dbReference>
<protein>
    <submittedName>
        <fullName evidence="1">ULK4 kinase</fullName>
    </submittedName>
</protein>
<keyword evidence="2" id="KW-1185">Reference proteome</keyword>
<dbReference type="PANTHER" id="PTHR46240:SF1">
    <property type="entry name" value="SERINE_THREONINE-PROTEIN KINASE ULK4"/>
    <property type="match status" value="1"/>
</dbReference>
<sequence length="188" mass="21310">QIMKQVPVRFDLKTSHIPTYSAEKLASMKDTDWNDFLQRVCSLLDSTEKNTGAARSKLNLLCYLCTVAVCKEVASRLISSQLFPILIQQLRAATNWDIRARVARVIGLLALHTLKLGENVPVSEAITLLTELIRENFRNSKLKQCLLPALGELLYLIASKEEKREHPRECWVLPSAAYTVLMRCLREG</sequence>
<dbReference type="PANTHER" id="PTHR46240">
    <property type="entry name" value="SER/THR PROTEIN KINASE ULK4"/>
    <property type="match status" value="1"/>
</dbReference>
<accession>A0A7L2B3F0</accession>
<feature type="non-terminal residue" evidence="1">
    <location>
        <position position="1"/>
    </location>
</feature>
<dbReference type="Gene3D" id="1.25.10.10">
    <property type="entry name" value="Leucine-rich Repeat Variant"/>
    <property type="match status" value="1"/>
</dbReference>
<dbReference type="GO" id="GO:0016301">
    <property type="term" value="F:kinase activity"/>
    <property type="evidence" value="ECO:0007669"/>
    <property type="project" value="UniProtKB-KW"/>
</dbReference>
<keyword evidence="1" id="KW-0418">Kinase</keyword>